<reference evidence="2" key="1">
    <citation type="journal article" date="2021" name="Science">
        <title>Hunting the eagle killer: A cyanobacterial neurotoxin causes vacuolar myelinopathy.</title>
        <authorList>
            <person name="Breinlinger S."/>
            <person name="Phillips T.J."/>
            <person name="Haram B.N."/>
            <person name="Mares J."/>
            <person name="Martinez Yerena J.A."/>
            <person name="Hrouzek P."/>
            <person name="Sobotka R."/>
            <person name="Henderson W.M."/>
            <person name="Schmieder P."/>
            <person name="Williams S.M."/>
            <person name="Lauderdale J.D."/>
            <person name="Wilde H.D."/>
            <person name="Gerrin W."/>
            <person name="Kust A."/>
            <person name="Washington J.W."/>
            <person name="Wagner C."/>
            <person name="Geier B."/>
            <person name="Liebeke M."/>
            <person name="Enke H."/>
            <person name="Niedermeyer T.H.J."/>
            <person name="Wilde S.B."/>
        </authorList>
    </citation>
    <scope>NUCLEOTIDE SEQUENCE [LARGE SCALE GENOMIC DNA]</scope>
    <source>
        <strain evidence="2">Thurmond2011</strain>
    </source>
</reference>
<protein>
    <submittedName>
        <fullName evidence="1">Cache domain-containing protein</fullName>
    </submittedName>
</protein>
<sequence length="157" mass="17337">MTAELEQNKAEIQAATKNLAEVFISNIPEVNSIFFVLTNYLNSNSSVFGATFAFSSDIKNAAPFVFRGENGLEHKDLASKFDYTKAVWYDVPVNLREPVWSVPYFDFGGSSEDCLLTTYSIPLFNPQDLSLIGVLASNCLLAKLEIPLCVPELTSPL</sequence>
<evidence type="ECO:0000313" key="2">
    <source>
        <dbReference type="Proteomes" id="UP000667802"/>
    </source>
</evidence>
<gene>
    <name evidence="1" type="ORF">G7B40_006190</name>
</gene>
<organism evidence="1 2">
    <name type="scientific">Aetokthonos hydrillicola Thurmond2011</name>
    <dbReference type="NCBI Taxonomy" id="2712845"/>
    <lineage>
        <taxon>Bacteria</taxon>
        <taxon>Bacillati</taxon>
        <taxon>Cyanobacteriota</taxon>
        <taxon>Cyanophyceae</taxon>
        <taxon>Nostocales</taxon>
        <taxon>Hapalosiphonaceae</taxon>
        <taxon>Aetokthonos</taxon>
    </lineage>
</organism>
<dbReference type="Gene3D" id="3.30.450.20">
    <property type="entry name" value="PAS domain"/>
    <property type="match status" value="1"/>
</dbReference>
<name>A0AAP5I3K8_9CYAN</name>
<dbReference type="RefSeq" id="WP_208341847.1">
    <property type="nucleotide sequence ID" value="NZ_CAWQFN010000032.1"/>
</dbReference>
<proteinExistence type="predicted"/>
<evidence type="ECO:0000313" key="1">
    <source>
        <dbReference type="EMBL" id="MDR9894161.1"/>
    </source>
</evidence>
<dbReference type="CDD" id="cd12913">
    <property type="entry name" value="PDC1_MCP_like"/>
    <property type="match status" value="1"/>
</dbReference>
<dbReference type="EMBL" id="JAALHA020000002">
    <property type="protein sequence ID" value="MDR9894161.1"/>
    <property type="molecule type" value="Genomic_DNA"/>
</dbReference>
<dbReference type="Pfam" id="PF22673">
    <property type="entry name" value="MCP-like_PDC_1"/>
    <property type="match status" value="1"/>
</dbReference>
<comment type="caution">
    <text evidence="1">The sequence shown here is derived from an EMBL/GenBank/DDBJ whole genome shotgun (WGS) entry which is preliminary data.</text>
</comment>
<dbReference type="Proteomes" id="UP000667802">
    <property type="component" value="Unassembled WGS sequence"/>
</dbReference>
<dbReference type="AlphaFoldDB" id="A0AAP5I3K8"/>
<accession>A0AAP5I3K8</accession>
<keyword evidence="2" id="KW-1185">Reference proteome</keyword>